<feature type="transmembrane region" description="Helical" evidence="2">
    <location>
        <begin position="6"/>
        <end position="24"/>
    </location>
</feature>
<feature type="region of interest" description="Disordered" evidence="1">
    <location>
        <begin position="133"/>
        <end position="211"/>
    </location>
</feature>
<dbReference type="Proteomes" id="UP000749559">
    <property type="component" value="Unassembled WGS sequence"/>
</dbReference>
<evidence type="ECO:0000313" key="3">
    <source>
        <dbReference type="EMBL" id="CAH1772422.1"/>
    </source>
</evidence>
<evidence type="ECO:0000313" key="4">
    <source>
        <dbReference type="Proteomes" id="UP000749559"/>
    </source>
</evidence>
<gene>
    <name evidence="3" type="ORF">OFUS_LOCUS190</name>
</gene>
<evidence type="ECO:0000256" key="1">
    <source>
        <dbReference type="SAM" id="MobiDB-lite"/>
    </source>
</evidence>
<sequence>MWIGIGVGLLVLIVLVILLIAFLTRKKWRIIQPQISEWTPSPYPRQPVRKPEFAEREDNTYIDDVDPVMLTNPLYEQTQSPRNSKINIEISIGESGQVTTNGMSMPTGKSISSMRLSGGTTNPGYEMMSIRKENDRQSPNQDYEMMGMNGSDKQSTLKSDYSVPRTGSELSGTESEYDTPKVQPDYDTPRYLGRLLPAPPAYSKDKPKDPWDIQVVEGWNAQSKI</sequence>
<dbReference type="EMBL" id="CAIIXF020000001">
    <property type="protein sequence ID" value="CAH1772422.1"/>
    <property type="molecule type" value="Genomic_DNA"/>
</dbReference>
<keyword evidence="4" id="KW-1185">Reference proteome</keyword>
<proteinExistence type="predicted"/>
<keyword evidence="2" id="KW-0812">Transmembrane</keyword>
<organism evidence="3 4">
    <name type="scientific">Owenia fusiformis</name>
    <name type="common">Polychaete worm</name>
    <dbReference type="NCBI Taxonomy" id="6347"/>
    <lineage>
        <taxon>Eukaryota</taxon>
        <taxon>Metazoa</taxon>
        <taxon>Spiralia</taxon>
        <taxon>Lophotrochozoa</taxon>
        <taxon>Annelida</taxon>
        <taxon>Polychaeta</taxon>
        <taxon>Sedentaria</taxon>
        <taxon>Canalipalpata</taxon>
        <taxon>Sabellida</taxon>
        <taxon>Oweniida</taxon>
        <taxon>Oweniidae</taxon>
        <taxon>Owenia</taxon>
    </lineage>
</organism>
<feature type="region of interest" description="Disordered" evidence="1">
    <location>
        <begin position="97"/>
        <end position="116"/>
    </location>
</feature>
<keyword evidence="2" id="KW-1133">Transmembrane helix</keyword>
<comment type="caution">
    <text evidence="3">The sequence shown here is derived from an EMBL/GenBank/DDBJ whole genome shotgun (WGS) entry which is preliminary data.</text>
</comment>
<accession>A0A8S4MUW9</accession>
<evidence type="ECO:0000256" key="2">
    <source>
        <dbReference type="SAM" id="Phobius"/>
    </source>
</evidence>
<dbReference type="AlphaFoldDB" id="A0A8S4MUW9"/>
<keyword evidence="2" id="KW-0472">Membrane</keyword>
<name>A0A8S4MUW9_OWEFU</name>
<reference evidence="3" key="1">
    <citation type="submission" date="2022-03" db="EMBL/GenBank/DDBJ databases">
        <authorList>
            <person name="Martin C."/>
        </authorList>
    </citation>
    <scope>NUCLEOTIDE SEQUENCE</scope>
</reference>
<protein>
    <submittedName>
        <fullName evidence="3">Uncharacterized protein</fullName>
    </submittedName>
</protein>